<keyword evidence="2 12" id="KW-0820">tRNA-binding</keyword>
<dbReference type="InterPro" id="IPR023033">
    <property type="entry name" value="Ala_tRNA_ligase_euk/bac"/>
</dbReference>
<evidence type="ECO:0000256" key="11">
    <source>
        <dbReference type="ARBA" id="ARBA00048300"/>
    </source>
</evidence>
<dbReference type="EC" id="6.1.1.7" evidence="12"/>
<keyword evidence="15" id="KW-1185">Reference proteome</keyword>
<dbReference type="GO" id="GO:0008270">
    <property type="term" value="F:zinc ion binding"/>
    <property type="evidence" value="ECO:0007669"/>
    <property type="project" value="UniProtKB-UniRule"/>
</dbReference>
<dbReference type="PROSITE" id="PS50860">
    <property type="entry name" value="AA_TRNA_LIGASE_II_ALA"/>
    <property type="match status" value="1"/>
</dbReference>
<comment type="caution">
    <text evidence="12">Lacks conserved residue(s) required for the propagation of feature annotation.</text>
</comment>
<evidence type="ECO:0000256" key="2">
    <source>
        <dbReference type="ARBA" id="ARBA00022555"/>
    </source>
</evidence>
<dbReference type="EMBL" id="KB908966">
    <property type="protein sequence ID" value="EOB13823.1"/>
    <property type="molecule type" value="Genomic_DNA"/>
</dbReference>
<dbReference type="InterPro" id="IPR002318">
    <property type="entry name" value="Ala-tRNA-lgiase_IIc"/>
</dbReference>
<evidence type="ECO:0000313" key="14">
    <source>
        <dbReference type="EMBL" id="EOB13823.1"/>
    </source>
</evidence>
<dbReference type="GO" id="GO:0005739">
    <property type="term" value="C:mitochondrion"/>
    <property type="evidence" value="ECO:0007669"/>
    <property type="project" value="UniProtKB-SubCell"/>
</dbReference>
<evidence type="ECO:0000256" key="6">
    <source>
        <dbReference type="ARBA" id="ARBA00022833"/>
    </source>
</evidence>
<dbReference type="InterPro" id="IPR018162">
    <property type="entry name" value="Ala-tRNA-ligase_IIc_anticod-bd"/>
</dbReference>
<keyword evidence="12" id="KW-0496">Mitochondrion</keyword>
<gene>
    <name evidence="14" type="primary">SYA</name>
    <name evidence="12" type="synonym">ALA1</name>
    <name evidence="14" type="ORF">NBO_58g0028</name>
</gene>
<dbReference type="Pfam" id="PF01411">
    <property type="entry name" value="tRNA-synt_2c"/>
    <property type="match status" value="1"/>
</dbReference>
<evidence type="ECO:0000256" key="8">
    <source>
        <dbReference type="ARBA" id="ARBA00022884"/>
    </source>
</evidence>
<feature type="domain" description="Alanyl-transfer RNA synthetases family profile" evidence="13">
    <location>
        <begin position="2"/>
        <end position="562"/>
    </location>
</feature>
<dbReference type="HOGENOM" id="CLU_004485_0_3_1"/>
<comment type="function">
    <text evidence="12">Catalyzes the attachment of alanine to tRNA(Ala) in a two-step reaction: alanine is first activated by ATP to form Ala-AMP and then transferred to the acceptor end of tRNA(Ala). Also edits incorrectly charged tRNA(Ala) via its editing domain.</text>
</comment>
<dbReference type="InterPro" id="IPR018165">
    <property type="entry name" value="Ala-tRNA-synth_IIc_core"/>
</dbReference>
<dbReference type="PANTHER" id="PTHR11777">
    <property type="entry name" value="ALANYL-TRNA SYNTHETASE"/>
    <property type="match status" value="1"/>
</dbReference>
<evidence type="ECO:0000256" key="4">
    <source>
        <dbReference type="ARBA" id="ARBA00022723"/>
    </source>
</evidence>
<sequence>MWTTEKLRQSFLNYFERKGHKAIPSSSVIPNNDPTLLFTNSGMVQFKGILLGEETSLRRACSVQRCIRAGGKHNDLDDVGKDNYHHTYFEMLGNWSFGDYFKKEAIEYAWDFLVNELNLDPERLYVTYYDELDKDSLKFWSKYLPRERIISASYKDNFWEMGETGPCGPCTEIHYDRIGGRDASSLVNKDDPDVLEIWNIVFIEFNRTPNSLMPLERQCIDTGIGLERLLSILMNVRSNYLIDSFSNIIRFIESNCQFIYKDTDEGTDVAFRVVSDHCRTISVCLHDRVEFSNDGQGYVLRRILRRAVRFSNDVLKLPKGCLSKIVEVSFLNLNLRPVSLDVVDKEEELFLRTLQKGVDRFNKMTKNVKELSGKDLFILYDTYGFPTDLTEILARENKVKINYEGYEECKNRARELSKKVNTRITEIIANHPKTKDDFKYSKNKISSKLLFYVLGKEIFCDFDLIPENVEIGFVFDETCFYAECGGQVGDTGEIRFYNEEGEIGKFEVKDVQNISGYVVHYGVLEGFVSVNAVLEYNEDLRHDTAINHTSTHLLYFLLRKYISGDQRGSFSRLLIDLDLILKVVN</sequence>
<keyword evidence="12" id="KW-0963">Cytoplasm</keyword>
<comment type="subunit">
    <text evidence="12">Monomer.</text>
</comment>
<protein>
    <recommendedName>
        <fullName evidence="12">Alanine--tRNA ligase</fullName>
        <ecNumber evidence="12">6.1.1.7</ecNumber>
    </recommendedName>
    <alternativeName>
        <fullName evidence="12">Alanyl-tRNA synthetase</fullName>
        <shortName evidence="12">AlaRS</shortName>
    </alternativeName>
</protein>
<dbReference type="OrthoDB" id="2423964at2759"/>
<accession>R0MLV6</accession>
<dbReference type="CDD" id="cd00673">
    <property type="entry name" value="AlaRS_core"/>
    <property type="match status" value="1"/>
</dbReference>
<reference evidence="14 15" key="1">
    <citation type="journal article" date="2013" name="BMC Genomics">
        <title>Comparative genomics of parasitic silkworm microsporidia reveal an association between genome expansion and host adaptation.</title>
        <authorList>
            <person name="Pan G."/>
            <person name="Xu J."/>
            <person name="Li T."/>
            <person name="Xia Q."/>
            <person name="Liu S.L."/>
            <person name="Zhang G."/>
            <person name="Li S."/>
            <person name="Li C."/>
            <person name="Liu H."/>
            <person name="Yang L."/>
            <person name="Liu T."/>
            <person name="Zhang X."/>
            <person name="Wu Z."/>
            <person name="Fan W."/>
            <person name="Dang X."/>
            <person name="Xiang H."/>
            <person name="Tao M."/>
            <person name="Li Y."/>
            <person name="Hu J."/>
            <person name="Li Z."/>
            <person name="Lin L."/>
            <person name="Luo J."/>
            <person name="Geng L."/>
            <person name="Wang L."/>
            <person name="Long M."/>
            <person name="Wan Y."/>
            <person name="He N."/>
            <person name="Zhang Z."/>
            <person name="Lu C."/>
            <person name="Keeling P.J."/>
            <person name="Wang J."/>
            <person name="Xiang Z."/>
            <person name="Zhou Z."/>
        </authorList>
    </citation>
    <scope>NUCLEOTIDE SEQUENCE [LARGE SCALE GENOMIC DNA]</scope>
    <source>
        <strain evidence="15">CQ1 / CVCC 102059</strain>
    </source>
</reference>
<comment type="similarity">
    <text evidence="1 12">Belongs to the class-II aminoacyl-tRNA synthetase family.</text>
</comment>
<evidence type="ECO:0000256" key="9">
    <source>
        <dbReference type="ARBA" id="ARBA00022917"/>
    </source>
</evidence>
<dbReference type="FunFam" id="3.30.930.10:FF:000011">
    <property type="entry name" value="Alanine--tRNA ligase, cytoplasmic"/>
    <property type="match status" value="1"/>
</dbReference>
<keyword evidence="9 12" id="KW-0648">Protein biosynthesis</keyword>
<keyword evidence="10 12" id="KW-0030">Aminoacyl-tRNA synthetase</keyword>
<dbReference type="HAMAP" id="MF_00036_B">
    <property type="entry name" value="Ala_tRNA_synth_B"/>
    <property type="match status" value="1"/>
</dbReference>
<name>R0MLV6_NOSB1</name>
<dbReference type="InterPro" id="IPR009000">
    <property type="entry name" value="Transl_B-barrel_sf"/>
</dbReference>
<evidence type="ECO:0000256" key="5">
    <source>
        <dbReference type="ARBA" id="ARBA00022741"/>
    </source>
</evidence>
<dbReference type="GO" id="GO:0000049">
    <property type="term" value="F:tRNA binding"/>
    <property type="evidence" value="ECO:0007669"/>
    <property type="project" value="UniProtKB-KW"/>
</dbReference>
<evidence type="ECO:0000259" key="13">
    <source>
        <dbReference type="PROSITE" id="PS50860"/>
    </source>
</evidence>
<dbReference type="GO" id="GO:0004813">
    <property type="term" value="F:alanine-tRNA ligase activity"/>
    <property type="evidence" value="ECO:0007669"/>
    <property type="project" value="UniProtKB-UniRule"/>
</dbReference>
<dbReference type="STRING" id="578461.R0MLV6"/>
<dbReference type="SUPFAM" id="SSF55681">
    <property type="entry name" value="Class II aaRS and biotin synthetases"/>
    <property type="match status" value="1"/>
</dbReference>
<dbReference type="GO" id="GO:0005524">
    <property type="term" value="F:ATP binding"/>
    <property type="evidence" value="ECO:0007669"/>
    <property type="project" value="UniProtKB-UniRule"/>
</dbReference>
<organism evidence="14 15">
    <name type="scientific">Nosema bombycis (strain CQ1 / CVCC 102059)</name>
    <name type="common">Microsporidian parasite</name>
    <name type="synonym">Pebrine of silkworm</name>
    <dbReference type="NCBI Taxonomy" id="578461"/>
    <lineage>
        <taxon>Eukaryota</taxon>
        <taxon>Fungi</taxon>
        <taxon>Fungi incertae sedis</taxon>
        <taxon>Microsporidia</taxon>
        <taxon>Nosematidae</taxon>
        <taxon>Nosema</taxon>
    </lineage>
</organism>
<keyword evidence="3 12" id="KW-0436">Ligase</keyword>
<proteinExistence type="inferred from homology"/>
<keyword evidence="8 12" id="KW-0694">RNA-binding</keyword>
<comment type="domain">
    <text evidence="12">Consists of three domains; the N-terminal catalytic domain, the editing domain and the C-terminal C-Ala domain. The editing domain removes incorrectly charged amino acids, while the C-Ala domain, along with tRNA(Ala), serves as a bridge to cooperatively bring together the editing and aminoacylation centers thus stimulating deacylation of misacylated tRNAs.</text>
</comment>
<dbReference type="PRINTS" id="PR00980">
    <property type="entry name" value="TRNASYNTHALA"/>
</dbReference>
<dbReference type="PANTHER" id="PTHR11777:SF9">
    <property type="entry name" value="ALANINE--TRNA LIGASE, CYTOPLASMIC"/>
    <property type="match status" value="1"/>
</dbReference>
<evidence type="ECO:0000256" key="7">
    <source>
        <dbReference type="ARBA" id="ARBA00022840"/>
    </source>
</evidence>
<dbReference type="OMA" id="NKKDNFW"/>
<comment type="catalytic activity">
    <reaction evidence="11 12">
        <text>tRNA(Ala) + L-alanine + ATP = L-alanyl-tRNA(Ala) + AMP + diphosphate</text>
        <dbReference type="Rhea" id="RHEA:12540"/>
        <dbReference type="Rhea" id="RHEA-COMP:9657"/>
        <dbReference type="Rhea" id="RHEA-COMP:9923"/>
        <dbReference type="ChEBI" id="CHEBI:30616"/>
        <dbReference type="ChEBI" id="CHEBI:33019"/>
        <dbReference type="ChEBI" id="CHEBI:57972"/>
        <dbReference type="ChEBI" id="CHEBI:78442"/>
        <dbReference type="ChEBI" id="CHEBI:78497"/>
        <dbReference type="ChEBI" id="CHEBI:456215"/>
        <dbReference type="EC" id="6.1.1.7"/>
    </reaction>
</comment>
<keyword evidence="7 12" id="KW-0067">ATP-binding</keyword>
<dbReference type="AlphaFoldDB" id="R0MLV6"/>
<evidence type="ECO:0000256" key="10">
    <source>
        <dbReference type="ARBA" id="ARBA00023146"/>
    </source>
</evidence>
<keyword evidence="4" id="KW-0479">Metal-binding</keyword>
<evidence type="ECO:0000256" key="3">
    <source>
        <dbReference type="ARBA" id="ARBA00022598"/>
    </source>
</evidence>
<dbReference type="Gene3D" id="2.40.30.130">
    <property type="match status" value="1"/>
</dbReference>
<dbReference type="SUPFAM" id="SSF50447">
    <property type="entry name" value="Translation proteins"/>
    <property type="match status" value="1"/>
</dbReference>
<comment type="subcellular location">
    <subcellularLocation>
        <location evidence="12">Mitochondrion</location>
    </subcellularLocation>
    <subcellularLocation>
        <location evidence="12">Cytoplasm</location>
    </subcellularLocation>
</comment>
<dbReference type="InterPro" id="IPR045864">
    <property type="entry name" value="aa-tRNA-synth_II/BPL/LPL"/>
</dbReference>
<dbReference type="VEuPathDB" id="MicrosporidiaDB:NBO_58g0028"/>
<dbReference type="InterPro" id="IPR018164">
    <property type="entry name" value="Ala-tRNA-synth_IIc_N"/>
</dbReference>
<keyword evidence="5 12" id="KW-0547">Nucleotide-binding</keyword>
<dbReference type="SUPFAM" id="SSF101353">
    <property type="entry name" value="Putative anticodon-binding domain of alanyl-tRNA synthetase (AlaRS)"/>
    <property type="match status" value="1"/>
</dbReference>
<evidence type="ECO:0000256" key="12">
    <source>
        <dbReference type="HAMAP-Rule" id="MF_03133"/>
    </source>
</evidence>
<dbReference type="GO" id="GO:0070143">
    <property type="term" value="P:mitochondrial alanyl-tRNA aminoacylation"/>
    <property type="evidence" value="ECO:0007669"/>
    <property type="project" value="UniProtKB-UniRule"/>
</dbReference>
<dbReference type="Proteomes" id="UP000016927">
    <property type="component" value="Unassembled WGS sequence"/>
</dbReference>
<dbReference type="Gene3D" id="3.30.930.10">
    <property type="entry name" value="Bira Bifunctional Protein, Domain 2"/>
    <property type="match status" value="1"/>
</dbReference>
<dbReference type="GO" id="GO:0002161">
    <property type="term" value="F:aminoacyl-tRNA deacylase activity"/>
    <property type="evidence" value="ECO:0007669"/>
    <property type="project" value="TreeGrafter"/>
</dbReference>
<evidence type="ECO:0000313" key="15">
    <source>
        <dbReference type="Proteomes" id="UP000016927"/>
    </source>
</evidence>
<dbReference type="InterPro" id="IPR050058">
    <property type="entry name" value="Ala-tRNA_ligase"/>
</dbReference>
<evidence type="ECO:0000256" key="1">
    <source>
        <dbReference type="ARBA" id="ARBA00008226"/>
    </source>
</evidence>
<keyword evidence="6" id="KW-0862">Zinc</keyword>
<dbReference type="NCBIfam" id="TIGR00344">
    <property type="entry name" value="alaS"/>
    <property type="match status" value="1"/>
</dbReference>